<evidence type="ECO:0000313" key="2">
    <source>
        <dbReference type="EMBL" id="MTD17827.1"/>
    </source>
</evidence>
<sequence>MNQNAFSFLGVVFLTLALTACSQSKPADNAVIAQPSKASSGEGAEPGEAARQFVARGNEPFWTIRANGSALTWITPENSQGKQLKAERVVSSDKVKYTGKDADKAFTLLIVRSPCTDTMSGETFNFTSVWTHGKQSHTGCAASGN</sequence>
<accession>A0A7X2RQ38</accession>
<proteinExistence type="predicted"/>
<name>A0A7X2RQ38_9PSED</name>
<keyword evidence="3" id="KW-1185">Reference proteome</keyword>
<dbReference type="Proteomes" id="UP000431485">
    <property type="component" value="Unassembled WGS sequence"/>
</dbReference>
<reference evidence="2 3" key="1">
    <citation type="submission" date="2019-11" db="EMBL/GenBank/DDBJ databases">
        <title>Pseudmonas karstica sp. nov. and Pseudomonas spelaei sp. nov. from caves.</title>
        <authorList>
            <person name="Zeman M."/>
        </authorList>
    </citation>
    <scope>NUCLEOTIDE SEQUENCE [LARGE SCALE GENOMIC DNA]</scope>
    <source>
        <strain evidence="2 3">CCM 7891</strain>
    </source>
</reference>
<protein>
    <recommendedName>
        <fullName evidence="4">Lipoprotein</fullName>
    </recommendedName>
</protein>
<dbReference type="RefSeq" id="WP_154741587.1">
    <property type="nucleotide sequence ID" value="NZ_JBHSTG010000052.1"/>
</dbReference>
<evidence type="ECO:0000256" key="1">
    <source>
        <dbReference type="SAM" id="SignalP"/>
    </source>
</evidence>
<feature type="signal peptide" evidence="1">
    <location>
        <begin position="1"/>
        <end position="22"/>
    </location>
</feature>
<dbReference type="OrthoDB" id="5348860at2"/>
<dbReference type="EMBL" id="WLYI01000002">
    <property type="protein sequence ID" value="MTD17827.1"/>
    <property type="molecule type" value="Genomic_DNA"/>
</dbReference>
<evidence type="ECO:0000313" key="3">
    <source>
        <dbReference type="Proteomes" id="UP000431485"/>
    </source>
</evidence>
<organism evidence="2 3">
    <name type="scientific">Pseudomonas karstica</name>
    <dbReference type="NCBI Taxonomy" id="1055468"/>
    <lineage>
        <taxon>Bacteria</taxon>
        <taxon>Pseudomonadati</taxon>
        <taxon>Pseudomonadota</taxon>
        <taxon>Gammaproteobacteria</taxon>
        <taxon>Pseudomonadales</taxon>
        <taxon>Pseudomonadaceae</taxon>
        <taxon>Pseudomonas</taxon>
    </lineage>
</organism>
<comment type="caution">
    <text evidence="2">The sequence shown here is derived from an EMBL/GenBank/DDBJ whole genome shotgun (WGS) entry which is preliminary data.</text>
</comment>
<keyword evidence="1" id="KW-0732">Signal</keyword>
<gene>
    <name evidence="2" type="ORF">GIR22_01525</name>
</gene>
<feature type="chain" id="PRO_5030830986" description="Lipoprotein" evidence="1">
    <location>
        <begin position="23"/>
        <end position="145"/>
    </location>
</feature>
<dbReference type="AlphaFoldDB" id="A0A7X2RQ38"/>
<evidence type="ECO:0008006" key="4">
    <source>
        <dbReference type="Google" id="ProtNLM"/>
    </source>
</evidence>